<dbReference type="RefSeq" id="XP_008562901.1">
    <property type="nucleotide sequence ID" value="XM_008564679.1"/>
</dbReference>
<evidence type="ECO:0000313" key="3">
    <source>
        <dbReference type="Proteomes" id="UP000694923"/>
    </source>
</evidence>
<sequence length="242" mass="26751">MARHSMGALTIWGQAQHGPDRYVNCARDDEEQNLVAIQYRGQIFYRTCQVIRPGCELLVWYGEEYGEELGILCDGEWKKELTAGREPKPETDPCSSSSLACSSRKVIGQPVECNYSSQTFPGTSAREHLQPENVHPVGQKQEQQRSDPHSGKDEGEGQEVKEGSKPLYKRAKEQRVSSTISSPPKGQVGSSSESEVEEESRKGQNVNPEDTGKLSVGVGILRIAKVKCRECGRGFSNKSPHT</sequence>
<dbReference type="InterPro" id="IPR001214">
    <property type="entry name" value="SET_dom"/>
</dbReference>
<feature type="region of interest" description="Disordered" evidence="1">
    <location>
        <begin position="133"/>
        <end position="219"/>
    </location>
</feature>
<feature type="compositionally biased region" description="Basic and acidic residues" evidence="1">
    <location>
        <begin position="142"/>
        <end position="175"/>
    </location>
</feature>
<reference evidence="4" key="1">
    <citation type="submission" date="2025-08" db="UniProtKB">
        <authorList>
            <consortium name="RefSeq"/>
        </authorList>
    </citation>
    <scope>IDENTIFICATION</scope>
</reference>
<keyword evidence="3" id="KW-1185">Reference proteome</keyword>
<evidence type="ECO:0000259" key="2">
    <source>
        <dbReference type="PROSITE" id="PS50280"/>
    </source>
</evidence>
<dbReference type="Proteomes" id="UP000694923">
    <property type="component" value="Unplaced"/>
</dbReference>
<gene>
    <name evidence="4" type="primary">LOC103583340</name>
</gene>
<protein>
    <submittedName>
        <fullName evidence="4">Histone-lysine N-methyltransferase PRDM9-like</fullName>
    </submittedName>
</protein>
<name>A0ABM0Q3G0_GALVR</name>
<evidence type="ECO:0000313" key="4">
    <source>
        <dbReference type="RefSeq" id="XP_008562901.1"/>
    </source>
</evidence>
<dbReference type="Gene3D" id="2.170.270.10">
    <property type="entry name" value="SET domain"/>
    <property type="match status" value="1"/>
</dbReference>
<evidence type="ECO:0000256" key="1">
    <source>
        <dbReference type="SAM" id="MobiDB-lite"/>
    </source>
</evidence>
<dbReference type="GeneID" id="103583340"/>
<accession>A0ABM0Q3G0</accession>
<organism evidence="3 4">
    <name type="scientific">Galeopterus variegatus</name>
    <name type="common">Malayan flying lemur</name>
    <name type="synonym">Cynocephalus variegatus</name>
    <dbReference type="NCBI Taxonomy" id="482537"/>
    <lineage>
        <taxon>Eukaryota</taxon>
        <taxon>Metazoa</taxon>
        <taxon>Chordata</taxon>
        <taxon>Craniata</taxon>
        <taxon>Vertebrata</taxon>
        <taxon>Euteleostomi</taxon>
        <taxon>Mammalia</taxon>
        <taxon>Eutheria</taxon>
        <taxon>Euarchontoglires</taxon>
        <taxon>Dermoptera</taxon>
        <taxon>Cynocephalidae</taxon>
        <taxon>Galeopterus</taxon>
    </lineage>
</organism>
<feature type="domain" description="SET" evidence="2">
    <location>
        <begin position="1"/>
        <end position="62"/>
    </location>
</feature>
<dbReference type="PROSITE" id="PS50280">
    <property type="entry name" value="SET"/>
    <property type="match status" value="1"/>
</dbReference>
<dbReference type="InterPro" id="IPR046341">
    <property type="entry name" value="SET_dom_sf"/>
</dbReference>
<dbReference type="Pfam" id="PF21549">
    <property type="entry name" value="PRDM2_PR"/>
    <property type="match status" value="1"/>
</dbReference>
<proteinExistence type="predicted"/>